<dbReference type="PANTHER" id="PTHR12549:SF11">
    <property type="entry name" value="LYSINE-SPECIFIC DEMETHYLASE JMJ25"/>
    <property type="match status" value="1"/>
</dbReference>
<evidence type="ECO:0000256" key="4">
    <source>
        <dbReference type="ARBA" id="ARBA00023242"/>
    </source>
</evidence>
<comment type="subcellular location">
    <subcellularLocation>
        <location evidence="1">Nucleus</location>
    </subcellularLocation>
</comment>
<dbReference type="GO" id="GO:0006357">
    <property type="term" value="P:regulation of transcription by RNA polymerase II"/>
    <property type="evidence" value="ECO:0007669"/>
    <property type="project" value="TreeGrafter"/>
</dbReference>
<keyword evidence="6" id="KW-1185">Reference proteome</keyword>
<keyword evidence="4" id="KW-0539">Nucleus</keyword>
<dbReference type="GO" id="GO:0000785">
    <property type="term" value="C:chromatin"/>
    <property type="evidence" value="ECO:0007669"/>
    <property type="project" value="TreeGrafter"/>
</dbReference>
<dbReference type="EMBL" id="JANJYJ010000010">
    <property type="protein sequence ID" value="KAK3183569.1"/>
    <property type="molecule type" value="Genomic_DNA"/>
</dbReference>
<dbReference type="Gene3D" id="2.60.120.650">
    <property type="entry name" value="Cupin"/>
    <property type="match status" value="1"/>
</dbReference>
<protein>
    <submittedName>
        <fullName evidence="5">Uncharacterized protein</fullName>
    </submittedName>
</protein>
<evidence type="ECO:0000256" key="3">
    <source>
        <dbReference type="ARBA" id="ARBA00022723"/>
    </source>
</evidence>
<reference evidence="5" key="1">
    <citation type="journal article" date="2023" name="Plant J.">
        <title>Genome sequences and population genomics provide insights into the demographic history, inbreeding, and mutation load of two 'living fossil' tree species of Dipteronia.</title>
        <authorList>
            <person name="Feng Y."/>
            <person name="Comes H.P."/>
            <person name="Chen J."/>
            <person name="Zhu S."/>
            <person name="Lu R."/>
            <person name="Zhang X."/>
            <person name="Li P."/>
            <person name="Qiu J."/>
            <person name="Olsen K.M."/>
            <person name="Qiu Y."/>
        </authorList>
    </citation>
    <scope>NUCLEOTIDE SEQUENCE</scope>
    <source>
        <strain evidence="5">NBL</strain>
    </source>
</reference>
<comment type="caution">
    <text evidence="5">The sequence shown here is derived from an EMBL/GenBank/DDBJ whole genome shotgun (WGS) entry which is preliminary data.</text>
</comment>
<evidence type="ECO:0000313" key="6">
    <source>
        <dbReference type="Proteomes" id="UP001281410"/>
    </source>
</evidence>
<comment type="similarity">
    <text evidence="2">Belongs to the JARID1 histone demethylase family.</text>
</comment>
<dbReference type="Proteomes" id="UP001281410">
    <property type="component" value="Unassembled WGS sequence"/>
</dbReference>
<dbReference type="AlphaFoldDB" id="A0AAD9ZLU7"/>
<dbReference type="GO" id="GO:0032454">
    <property type="term" value="F:histone H3K9 demethylase activity"/>
    <property type="evidence" value="ECO:0007669"/>
    <property type="project" value="InterPro"/>
</dbReference>
<proteinExistence type="inferred from homology"/>
<dbReference type="GO" id="GO:0003712">
    <property type="term" value="F:transcription coregulator activity"/>
    <property type="evidence" value="ECO:0007669"/>
    <property type="project" value="TreeGrafter"/>
</dbReference>
<evidence type="ECO:0000256" key="2">
    <source>
        <dbReference type="ARBA" id="ARBA00006801"/>
    </source>
</evidence>
<sequence length="92" mass="10692">MLLENHATEFLKNLEKINKTYEPIHTSETSHHCSCRSRKRKAASRDEAQDNYLYCLSAGDIQCEDFQHFQRHWIKREPVIVSNSLEDATGLG</sequence>
<keyword evidence="3" id="KW-0479">Metal-binding</keyword>
<evidence type="ECO:0000256" key="1">
    <source>
        <dbReference type="ARBA" id="ARBA00004123"/>
    </source>
</evidence>
<dbReference type="GO" id="GO:0031490">
    <property type="term" value="F:chromatin DNA binding"/>
    <property type="evidence" value="ECO:0007669"/>
    <property type="project" value="TreeGrafter"/>
</dbReference>
<evidence type="ECO:0000313" key="5">
    <source>
        <dbReference type="EMBL" id="KAK3183569.1"/>
    </source>
</evidence>
<dbReference type="PANTHER" id="PTHR12549">
    <property type="entry name" value="JMJC DOMAIN-CONTAINING HISTONE DEMETHYLATION PROTEIN"/>
    <property type="match status" value="1"/>
</dbReference>
<organism evidence="5 6">
    <name type="scientific">Dipteronia sinensis</name>
    <dbReference type="NCBI Taxonomy" id="43782"/>
    <lineage>
        <taxon>Eukaryota</taxon>
        <taxon>Viridiplantae</taxon>
        <taxon>Streptophyta</taxon>
        <taxon>Embryophyta</taxon>
        <taxon>Tracheophyta</taxon>
        <taxon>Spermatophyta</taxon>
        <taxon>Magnoliopsida</taxon>
        <taxon>eudicotyledons</taxon>
        <taxon>Gunneridae</taxon>
        <taxon>Pentapetalae</taxon>
        <taxon>rosids</taxon>
        <taxon>malvids</taxon>
        <taxon>Sapindales</taxon>
        <taxon>Sapindaceae</taxon>
        <taxon>Hippocastanoideae</taxon>
        <taxon>Acereae</taxon>
        <taxon>Dipteronia</taxon>
    </lineage>
</organism>
<accession>A0AAD9ZLU7</accession>
<dbReference type="GO" id="GO:0046872">
    <property type="term" value="F:metal ion binding"/>
    <property type="evidence" value="ECO:0007669"/>
    <property type="project" value="UniProtKB-KW"/>
</dbReference>
<dbReference type="InterPro" id="IPR045109">
    <property type="entry name" value="LSDs-like"/>
</dbReference>
<dbReference type="GO" id="GO:0000118">
    <property type="term" value="C:histone deacetylase complex"/>
    <property type="evidence" value="ECO:0007669"/>
    <property type="project" value="TreeGrafter"/>
</dbReference>
<name>A0AAD9ZLU7_9ROSI</name>
<gene>
    <name evidence="5" type="ORF">Dsin_030855</name>
</gene>